<keyword evidence="1" id="KW-1133">Transmembrane helix</keyword>
<keyword evidence="1" id="KW-0472">Membrane</keyword>
<dbReference type="Proteomes" id="UP001523550">
    <property type="component" value="Unassembled WGS sequence"/>
</dbReference>
<evidence type="ECO:0000256" key="1">
    <source>
        <dbReference type="SAM" id="Phobius"/>
    </source>
</evidence>
<dbReference type="EMBL" id="JALJYF010000002">
    <property type="protein sequence ID" value="MCP1728295.1"/>
    <property type="molecule type" value="Genomic_DNA"/>
</dbReference>
<evidence type="ECO:0000313" key="2">
    <source>
        <dbReference type="EMBL" id="MCP1728295.1"/>
    </source>
</evidence>
<proteinExistence type="predicted"/>
<dbReference type="InterPro" id="IPR009554">
    <property type="entry name" value="Phageshock_PspB"/>
</dbReference>
<evidence type="ECO:0000313" key="3">
    <source>
        <dbReference type="Proteomes" id="UP001523550"/>
    </source>
</evidence>
<comment type="caution">
    <text evidence="2">The sequence shown here is derived from an EMBL/GenBank/DDBJ whole genome shotgun (WGS) entry which is preliminary data.</text>
</comment>
<feature type="transmembrane region" description="Helical" evidence="1">
    <location>
        <begin position="6"/>
        <end position="27"/>
    </location>
</feature>
<protein>
    <submittedName>
        <fullName evidence="2">Phage shock protein B</fullName>
    </submittedName>
</protein>
<dbReference type="NCBIfam" id="TIGR02976">
    <property type="entry name" value="phageshock_pspB"/>
    <property type="match status" value="1"/>
</dbReference>
<keyword evidence="3" id="KW-1185">Reference proteome</keyword>
<reference evidence="2 3" key="1">
    <citation type="submission" date="2022-03" db="EMBL/GenBank/DDBJ databases">
        <title>Genomic Encyclopedia of Type Strains, Phase III (KMG-III): the genomes of soil and plant-associated and newly described type strains.</title>
        <authorList>
            <person name="Whitman W."/>
        </authorList>
    </citation>
    <scope>NUCLEOTIDE SEQUENCE [LARGE SCALE GENOMIC DNA]</scope>
    <source>
        <strain evidence="2 3">BSker1</strain>
    </source>
</reference>
<accession>A0ABT1GAF1</accession>
<organism evidence="2 3">
    <name type="scientific">Natronospira proteinivora</name>
    <dbReference type="NCBI Taxonomy" id="1807133"/>
    <lineage>
        <taxon>Bacteria</taxon>
        <taxon>Pseudomonadati</taxon>
        <taxon>Pseudomonadota</taxon>
        <taxon>Gammaproteobacteria</taxon>
        <taxon>Natronospirales</taxon>
        <taxon>Natronospiraceae</taxon>
        <taxon>Natronospira</taxon>
    </lineage>
</organism>
<keyword evidence="1" id="KW-0812">Transmembrane</keyword>
<dbReference type="Pfam" id="PF06667">
    <property type="entry name" value="PspB"/>
    <property type="match status" value="1"/>
</dbReference>
<gene>
    <name evidence="2" type="ORF">J2T60_002295</name>
</gene>
<sequence length="75" mass="9201">MSEMTFVLAIVFITIVVPLWLLLHYITRWRQSRGLSREDEHMLEELWESAGRMEERIETLERILDEQNSEWRRPK</sequence>
<name>A0ABT1GAF1_9GAMM</name>